<reference evidence="2 3" key="1">
    <citation type="submission" date="2016-03" db="EMBL/GenBank/DDBJ databases">
        <authorList>
            <person name="Devillers H."/>
        </authorList>
    </citation>
    <scope>NUCLEOTIDE SEQUENCE [LARGE SCALE GENOMIC DNA]</scope>
    <source>
        <strain evidence="2">CBS 11717</strain>
    </source>
</reference>
<dbReference type="EMBL" id="LT598464">
    <property type="protein sequence ID" value="SCU82009.1"/>
    <property type="molecule type" value="Genomic_DNA"/>
</dbReference>
<dbReference type="SUPFAM" id="SSF47240">
    <property type="entry name" value="Ferritin-like"/>
    <property type="match status" value="1"/>
</dbReference>
<sequence>MRFALTGTVLSFAALALAAPASTLLRTSSNDTDVDILQFALTLEHLENAFYKQALSMWTQDDFVAANFTPEFFTQVKYITHNEKRHVLFLEDTLRAAGVEPVPACSYQFNLSGPQDFVKKAAVIEGVGGGAYVGAAPLLASKQYLTAAASIVVTESLHQGAFRNAAGEIPMANPFGTALSARTAYSAASPFIVSCPPTAHIDVQRFPELTLAQGLPVAPNESVAFTVAAGGPAVPSPAYVTFLSGLDTVPVTASVSGNQITCMVPPQLSGQSYAFVTSDDSSTNLTDSGVLYGPAIVEVTPGSPTFNVSVT</sequence>
<feature type="chain" id="PRO_5009235794" evidence="1">
    <location>
        <begin position="19"/>
        <end position="311"/>
    </location>
</feature>
<evidence type="ECO:0000313" key="2">
    <source>
        <dbReference type="EMBL" id="SCU82009.1"/>
    </source>
</evidence>
<keyword evidence="1" id="KW-0732">Signal</keyword>
<dbReference type="InterPro" id="IPR009078">
    <property type="entry name" value="Ferritin-like_SF"/>
</dbReference>
<dbReference type="PANTHER" id="PTHR38705:SF1">
    <property type="entry name" value="PROTEIN RDS1"/>
    <property type="match status" value="1"/>
</dbReference>
<protein>
    <submittedName>
        <fullName evidence="2">LAMI_0B08592g1_1</fullName>
    </submittedName>
</protein>
<gene>
    <name evidence="2" type="ORF">LAMI_0B08592G</name>
</gene>
<dbReference type="OrthoDB" id="1001765at2759"/>
<proteinExistence type="predicted"/>
<evidence type="ECO:0000313" key="3">
    <source>
        <dbReference type="Proteomes" id="UP000191024"/>
    </source>
</evidence>
<dbReference type="Pfam" id="PF13668">
    <property type="entry name" value="Ferritin_2"/>
    <property type="match status" value="1"/>
</dbReference>
<dbReference type="Gene3D" id="1.20.1260.10">
    <property type="match status" value="1"/>
</dbReference>
<evidence type="ECO:0000256" key="1">
    <source>
        <dbReference type="SAM" id="SignalP"/>
    </source>
</evidence>
<dbReference type="Proteomes" id="UP000191024">
    <property type="component" value="Chromosome B"/>
</dbReference>
<dbReference type="InterPro" id="IPR039254">
    <property type="entry name" value="Rds1"/>
</dbReference>
<accession>A0A1G4IYJ6</accession>
<dbReference type="AlphaFoldDB" id="A0A1G4IYJ6"/>
<keyword evidence="3" id="KW-1185">Reference proteome</keyword>
<organism evidence="2 3">
    <name type="scientific">Lachancea mirantina</name>
    <dbReference type="NCBI Taxonomy" id="1230905"/>
    <lineage>
        <taxon>Eukaryota</taxon>
        <taxon>Fungi</taxon>
        <taxon>Dikarya</taxon>
        <taxon>Ascomycota</taxon>
        <taxon>Saccharomycotina</taxon>
        <taxon>Saccharomycetes</taxon>
        <taxon>Saccharomycetales</taxon>
        <taxon>Saccharomycetaceae</taxon>
        <taxon>Lachancea</taxon>
    </lineage>
</organism>
<feature type="signal peptide" evidence="1">
    <location>
        <begin position="1"/>
        <end position="18"/>
    </location>
</feature>
<dbReference type="PANTHER" id="PTHR38705">
    <property type="entry name" value="PROTEIN RDS1"/>
    <property type="match status" value="1"/>
</dbReference>
<dbReference type="InterPro" id="IPR012347">
    <property type="entry name" value="Ferritin-like"/>
</dbReference>
<name>A0A1G4IYJ6_9SACH</name>
<dbReference type="STRING" id="1230905.A0A1G4IYJ6"/>